<name>A0A6M3KPK1_9ZZZZ</name>
<sequence>MGEEVTVAIGCATAGPPTWKLVMSLLGMVPHVNGPFTFSRVEGQAPDEARNHLGRWFLEHTDAEKLLFVDRDAILHPQTPQRLASWDVDIVGALCFTRYRPVVPTVYEGAHPDSPDEYQIRVHETRDWIRANQGLWTSEPAILEPVPEDSLTRVDFTGAHCLMVSRQVLETVAFPWFQAHTIDPERLGEDRYFCEKARAAGFPVYVDRSVVAGHMYGEGSLGALDFLVWDAVVDWQTKEINIPFANRRDKEAEVY</sequence>
<dbReference type="InterPro" id="IPR029044">
    <property type="entry name" value="Nucleotide-diphossugar_trans"/>
</dbReference>
<dbReference type="Gene3D" id="3.90.550.10">
    <property type="entry name" value="Spore Coat Polysaccharide Biosynthesis Protein SpsA, Chain A"/>
    <property type="match status" value="1"/>
</dbReference>
<organism evidence="2">
    <name type="scientific">viral metagenome</name>
    <dbReference type="NCBI Taxonomy" id="1070528"/>
    <lineage>
        <taxon>unclassified sequences</taxon>
        <taxon>metagenomes</taxon>
        <taxon>organismal metagenomes</taxon>
    </lineage>
</organism>
<evidence type="ECO:0000313" key="1">
    <source>
        <dbReference type="EMBL" id="QJA64659.1"/>
    </source>
</evidence>
<evidence type="ECO:0000313" key="2">
    <source>
        <dbReference type="EMBL" id="QJA84013.1"/>
    </source>
</evidence>
<dbReference type="SUPFAM" id="SSF53448">
    <property type="entry name" value="Nucleotide-diphospho-sugar transferases"/>
    <property type="match status" value="1"/>
</dbReference>
<gene>
    <name evidence="2" type="ORF">MM415A00233_0015</name>
    <name evidence="1" type="ORF">MM415B00478_0056</name>
</gene>
<dbReference type="EMBL" id="MT141523">
    <property type="protein sequence ID" value="QJA64659.1"/>
    <property type="molecule type" value="Genomic_DNA"/>
</dbReference>
<accession>A0A6M3KPK1</accession>
<dbReference type="AlphaFoldDB" id="A0A6M3KPK1"/>
<reference evidence="2" key="1">
    <citation type="submission" date="2020-03" db="EMBL/GenBank/DDBJ databases">
        <title>The deep terrestrial virosphere.</title>
        <authorList>
            <person name="Holmfeldt K."/>
            <person name="Nilsson E."/>
            <person name="Simone D."/>
            <person name="Lopez-Fernandez M."/>
            <person name="Wu X."/>
            <person name="de Brujin I."/>
            <person name="Lundin D."/>
            <person name="Andersson A."/>
            <person name="Bertilsson S."/>
            <person name="Dopson M."/>
        </authorList>
    </citation>
    <scope>NUCLEOTIDE SEQUENCE</scope>
    <source>
        <strain evidence="2">MM415A00233</strain>
        <strain evidence="1">MM415B00478</strain>
    </source>
</reference>
<dbReference type="EMBL" id="MT142522">
    <property type="protein sequence ID" value="QJA84013.1"/>
    <property type="molecule type" value="Genomic_DNA"/>
</dbReference>
<protein>
    <recommendedName>
        <fullName evidence="3">Glycosyltransferase</fullName>
    </recommendedName>
</protein>
<proteinExistence type="predicted"/>
<evidence type="ECO:0008006" key="3">
    <source>
        <dbReference type="Google" id="ProtNLM"/>
    </source>
</evidence>